<evidence type="ECO:0000313" key="2">
    <source>
        <dbReference type="Proteomes" id="UP001169027"/>
    </source>
</evidence>
<dbReference type="EMBL" id="JAUKVY010000003">
    <property type="protein sequence ID" value="MDO1531923.1"/>
    <property type="molecule type" value="Genomic_DNA"/>
</dbReference>
<dbReference type="RefSeq" id="WP_301805592.1">
    <property type="nucleotide sequence ID" value="NZ_JAUJZH010000003.1"/>
</dbReference>
<protein>
    <submittedName>
        <fullName evidence="1">Uncharacterized protein</fullName>
    </submittedName>
</protein>
<keyword evidence="2" id="KW-1185">Reference proteome</keyword>
<dbReference type="Proteomes" id="UP001169027">
    <property type="component" value="Unassembled WGS sequence"/>
</dbReference>
<accession>A0ABT8RZF4</accession>
<reference evidence="1" key="1">
    <citation type="submission" date="2023-06" db="EMBL/GenBank/DDBJ databases">
        <authorList>
            <person name="Jiang Y."/>
            <person name="Liu Q."/>
        </authorList>
    </citation>
    <scope>NUCLEOTIDE SEQUENCE</scope>
    <source>
        <strain evidence="1">CGMCC 1.12090</strain>
    </source>
</reference>
<gene>
    <name evidence="1" type="ORF">Q2T77_06460</name>
</gene>
<comment type="caution">
    <text evidence="1">The sequence shown here is derived from an EMBL/GenBank/DDBJ whole genome shotgun (WGS) entry which is preliminary data.</text>
</comment>
<proteinExistence type="predicted"/>
<name>A0ABT8RZF4_9BURK</name>
<organism evidence="1 2">
    <name type="scientific">Variovorax ginsengisoli</name>
    <dbReference type="NCBI Taxonomy" id="363844"/>
    <lineage>
        <taxon>Bacteria</taxon>
        <taxon>Pseudomonadati</taxon>
        <taxon>Pseudomonadota</taxon>
        <taxon>Betaproteobacteria</taxon>
        <taxon>Burkholderiales</taxon>
        <taxon>Comamonadaceae</taxon>
        <taxon>Variovorax</taxon>
    </lineage>
</organism>
<sequence>MEETNTGPLDEQLMLLRAEREKLPAPGQYDPLPDLVEVARVFDAMCTTGQIKSVRTRGLAKRALAALGVAL</sequence>
<evidence type="ECO:0000313" key="1">
    <source>
        <dbReference type="EMBL" id="MDO1531923.1"/>
    </source>
</evidence>